<proteinExistence type="predicted"/>
<feature type="domain" description="Prolyl 4-hydroxylase alpha subunit Fe(2+) 2OG dioxygenase" evidence="1">
    <location>
        <begin position="126"/>
        <end position="221"/>
    </location>
</feature>
<dbReference type="PANTHER" id="PTHR12117:SF0">
    <property type="entry name" value="PROLYL 3-HYDROXYLASE OGFOD1"/>
    <property type="match status" value="1"/>
</dbReference>
<accession>A0A382GHB8</accession>
<evidence type="ECO:0000259" key="1">
    <source>
        <dbReference type="Pfam" id="PF13640"/>
    </source>
</evidence>
<dbReference type="Pfam" id="PF13640">
    <property type="entry name" value="2OG-FeII_Oxy_3"/>
    <property type="match status" value="1"/>
</dbReference>
<dbReference type="InterPro" id="IPR051842">
    <property type="entry name" value="uS12_prolyl_hydroxylase"/>
</dbReference>
<dbReference type="Gene3D" id="2.60.120.620">
    <property type="entry name" value="q2cbj1_9rhob like domain"/>
    <property type="match status" value="1"/>
</dbReference>
<evidence type="ECO:0000313" key="2">
    <source>
        <dbReference type="EMBL" id="SVB74027.1"/>
    </source>
</evidence>
<dbReference type="PANTHER" id="PTHR12117">
    <property type="entry name" value="HISTONE ACETYLTRANSFERASE COMPLEX"/>
    <property type="match status" value="1"/>
</dbReference>
<sequence>MPATANFKESLLPLEKMRLLLPEAKKNYAQAEPFPHIYFDDFFDNNVVERVLEEFPGENDIDWIKYYDGHQKKLANENEQNIGLFSRHFLYSLNSSLFLKFLEELTGITNLISDPSFRGGGLHSIYRGGKLGVHADFNKHEQYGLDRRLNLLLYLNKDWREEYGGHIELWDREMKECVRSYLPKFNRVVIFTTTKASFHGHPEPLSCPEHMSRKSLALYYYTNGRPEEEKNINHSTVFKLRPNEKVEGKLTLKTKKVFRRWSKLFKK</sequence>
<name>A0A382GHB8_9ZZZZ</name>
<gene>
    <name evidence="2" type="ORF">METZ01_LOCUS226881</name>
</gene>
<dbReference type="AlphaFoldDB" id="A0A382GHB8"/>
<protein>
    <recommendedName>
        <fullName evidence="1">Prolyl 4-hydroxylase alpha subunit Fe(2+) 2OG dioxygenase domain-containing protein</fullName>
    </recommendedName>
</protein>
<dbReference type="EMBL" id="UINC01055306">
    <property type="protein sequence ID" value="SVB74027.1"/>
    <property type="molecule type" value="Genomic_DNA"/>
</dbReference>
<dbReference type="InterPro" id="IPR044862">
    <property type="entry name" value="Pro_4_hyd_alph_FE2OG_OXY"/>
</dbReference>
<reference evidence="2" key="1">
    <citation type="submission" date="2018-05" db="EMBL/GenBank/DDBJ databases">
        <authorList>
            <person name="Lanie J.A."/>
            <person name="Ng W.-L."/>
            <person name="Kazmierczak K.M."/>
            <person name="Andrzejewski T.M."/>
            <person name="Davidsen T.M."/>
            <person name="Wayne K.J."/>
            <person name="Tettelin H."/>
            <person name="Glass J.I."/>
            <person name="Rusch D."/>
            <person name="Podicherti R."/>
            <person name="Tsui H.-C.T."/>
            <person name="Winkler M.E."/>
        </authorList>
    </citation>
    <scope>NUCLEOTIDE SEQUENCE</scope>
</reference>
<organism evidence="2">
    <name type="scientific">marine metagenome</name>
    <dbReference type="NCBI Taxonomy" id="408172"/>
    <lineage>
        <taxon>unclassified sequences</taxon>
        <taxon>metagenomes</taxon>
        <taxon>ecological metagenomes</taxon>
    </lineage>
</organism>